<dbReference type="InterPro" id="IPR000924">
    <property type="entry name" value="Glu/Gln-tRNA-synth"/>
</dbReference>
<dbReference type="PROSITE" id="PS00178">
    <property type="entry name" value="AA_TRNA_LIGASE_I"/>
    <property type="match status" value="1"/>
</dbReference>
<feature type="region of interest" description="Disordered" evidence="10">
    <location>
        <begin position="183"/>
        <end position="208"/>
    </location>
</feature>
<dbReference type="InterPro" id="IPR042559">
    <property type="entry name" value="Gln-tRNA-synth_Ib_RNA-bd_N_2"/>
</dbReference>
<dbReference type="GO" id="GO:0005829">
    <property type="term" value="C:cytosol"/>
    <property type="evidence" value="ECO:0007669"/>
    <property type="project" value="TreeGrafter"/>
</dbReference>
<comment type="caution">
    <text evidence="15">The sequence shown here is derived from an EMBL/GenBank/DDBJ whole genome shotgun (WGS) entry which is preliminary data.</text>
</comment>
<dbReference type="InterPro" id="IPR042558">
    <property type="entry name" value="Gln-tRNA-synth_Ib_RNA-bd_N_1"/>
</dbReference>
<evidence type="ECO:0000313" key="16">
    <source>
        <dbReference type="Proteomes" id="UP000816034"/>
    </source>
</evidence>
<evidence type="ECO:0000256" key="1">
    <source>
        <dbReference type="ARBA" id="ARBA00005594"/>
    </source>
</evidence>
<evidence type="ECO:0000259" key="14">
    <source>
        <dbReference type="Pfam" id="PF20974"/>
    </source>
</evidence>
<dbReference type="GO" id="GO:0006425">
    <property type="term" value="P:glutaminyl-tRNA aminoacylation"/>
    <property type="evidence" value="ECO:0007669"/>
    <property type="project" value="InterPro"/>
</dbReference>
<keyword evidence="4 9" id="KW-0547">Nucleotide-binding</keyword>
<feature type="domain" description="Glutamyl/glutaminyl-tRNA synthetase class Ib catalytic" evidence="11">
    <location>
        <begin position="241"/>
        <end position="532"/>
    </location>
</feature>
<dbReference type="GO" id="GO:0005524">
    <property type="term" value="F:ATP binding"/>
    <property type="evidence" value="ECO:0007669"/>
    <property type="project" value="UniProtKB-KW"/>
</dbReference>
<dbReference type="NCBIfam" id="TIGR00440">
    <property type="entry name" value="glnS"/>
    <property type="match status" value="1"/>
</dbReference>
<dbReference type="Pfam" id="PF20974">
    <property type="entry name" value="tRNA-synt_1c_C2"/>
    <property type="match status" value="1"/>
</dbReference>
<dbReference type="InterPro" id="IPR020056">
    <property type="entry name" value="Rbsml_bL25/Gln-tRNA_synth_N"/>
</dbReference>
<dbReference type="Proteomes" id="UP000816034">
    <property type="component" value="Unassembled WGS sequence"/>
</dbReference>
<dbReference type="InterPro" id="IPR001412">
    <property type="entry name" value="aa-tRNA-synth_I_CS"/>
</dbReference>
<dbReference type="RefSeq" id="XP_044552065.1">
    <property type="nucleotide sequence ID" value="XM_044699394.1"/>
</dbReference>
<dbReference type="Pfam" id="PF04558">
    <property type="entry name" value="tRNA_synt_1c_R1"/>
    <property type="match status" value="1"/>
</dbReference>
<comment type="catalytic activity">
    <reaction evidence="8">
        <text>tRNA(Gln) + L-glutamine + ATP = L-glutaminyl-tRNA(Gln) + AMP + diphosphate</text>
        <dbReference type="Rhea" id="RHEA:20121"/>
        <dbReference type="Rhea" id="RHEA-COMP:9662"/>
        <dbReference type="Rhea" id="RHEA-COMP:9681"/>
        <dbReference type="ChEBI" id="CHEBI:30616"/>
        <dbReference type="ChEBI" id="CHEBI:33019"/>
        <dbReference type="ChEBI" id="CHEBI:58359"/>
        <dbReference type="ChEBI" id="CHEBI:78442"/>
        <dbReference type="ChEBI" id="CHEBI:78521"/>
        <dbReference type="ChEBI" id="CHEBI:456215"/>
        <dbReference type="EC" id="6.1.1.18"/>
    </reaction>
</comment>
<dbReference type="InterPro" id="IPR020058">
    <property type="entry name" value="Glu/Gln-tRNA-synth_Ib_cat-dom"/>
</dbReference>
<dbReference type="GeneID" id="68093379"/>
<dbReference type="InterPro" id="IPR050132">
    <property type="entry name" value="Gln/Glu-tRNA_Ligase"/>
</dbReference>
<keyword evidence="16" id="KW-1185">Reference proteome</keyword>
<dbReference type="EMBL" id="PYSW02000011">
    <property type="protein sequence ID" value="KAG2388073.1"/>
    <property type="molecule type" value="Genomic_DNA"/>
</dbReference>
<evidence type="ECO:0000256" key="7">
    <source>
        <dbReference type="ARBA" id="ARBA00023146"/>
    </source>
</evidence>
<proteinExistence type="inferred from homology"/>
<dbReference type="AlphaFoldDB" id="A0AA88KMZ2"/>
<dbReference type="PANTHER" id="PTHR43097">
    <property type="entry name" value="GLUTAMINE-TRNA LIGASE"/>
    <property type="match status" value="1"/>
</dbReference>
<feature type="compositionally biased region" description="Basic and acidic residues" evidence="10">
    <location>
        <begin position="190"/>
        <end position="200"/>
    </location>
</feature>
<evidence type="ECO:0000256" key="2">
    <source>
        <dbReference type="ARBA" id="ARBA00012836"/>
    </source>
</evidence>
<dbReference type="PANTHER" id="PTHR43097:SF4">
    <property type="entry name" value="GLUTAMINE--TRNA LIGASE"/>
    <property type="match status" value="1"/>
</dbReference>
<dbReference type="FunFam" id="3.40.50.620:FF:000037">
    <property type="entry name" value="Glutamine--tRNA ligase cytoplasmic"/>
    <property type="match status" value="1"/>
</dbReference>
<dbReference type="PRINTS" id="PR00987">
    <property type="entry name" value="TRNASYNTHGLU"/>
</dbReference>
<dbReference type="Gene3D" id="1.10.10.2420">
    <property type="match status" value="1"/>
</dbReference>
<dbReference type="Pfam" id="PF03950">
    <property type="entry name" value="tRNA-synt_1c_C"/>
    <property type="match status" value="1"/>
</dbReference>
<comment type="similarity">
    <text evidence="1 9">Belongs to the class-I aminoacyl-tRNA synthetase family.</text>
</comment>
<evidence type="ECO:0000256" key="4">
    <source>
        <dbReference type="ARBA" id="ARBA00022741"/>
    </source>
</evidence>
<accession>A0AA88KMZ2</accession>
<feature type="domain" description="tRNA synthetases class I (E and Q) anti-codon binding" evidence="14">
    <location>
        <begin position="659"/>
        <end position="740"/>
    </location>
</feature>
<keyword evidence="5 9" id="KW-0067">ATP-binding</keyword>
<protein>
    <recommendedName>
        <fullName evidence="2">glutamine--tRNA ligase</fullName>
        <ecNumber evidence="2">6.1.1.18</ecNumber>
    </recommendedName>
</protein>
<evidence type="ECO:0000259" key="12">
    <source>
        <dbReference type="Pfam" id="PF03950"/>
    </source>
</evidence>
<evidence type="ECO:0000259" key="11">
    <source>
        <dbReference type="Pfam" id="PF00749"/>
    </source>
</evidence>
<dbReference type="Gene3D" id="1.10.8.1290">
    <property type="entry name" value="Glutaminyl-tRNA synthetase, non-specific RNA binding region part 1, domain 1"/>
    <property type="match status" value="1"/>
</dbReference>
<dbReference type="SUPFAM" id="SSF50715">
    <property type="entry name" value="Ribosomal protein L25-like"/>
    <property type="match status" value="1"/>
</dbReference>
<dbReference type="Gene3D" id="2.40.240.10">
    <property type="entry name" value="Ribosomal Protein L25, Chain P"/>
    <property type="match status" value="2"/>
</dbReference>
<evidence type="ECO:0000256" key="6">
    <source>
        <dbReference type="ARBA" id="ARBA00022917"/>
    </source>
</evidence>
<dbReference type="InterPro" id="IPR049437">
    <property type="entry name" value="tRNA-synt_1c_C2"/>
</dbReference>
<dbReference type="InterPro" id="IPR020059">
    <property type="entry name" value="Glu/Gln-tRNA-synth_Ib_codon-bd"/>
</dbReference>
<dbReference type="Gene3D" id="3.40.50.620">
    <property type="entry name" value="HUPs"/>
    <property type="match status" value="1"/>
</dbReference>
<dbReference type="InterPro" id="IPR004514">
    <property type="entry name" value="Gln-tRNA-synth"/>
</dbReference>
<dbReference type="EC" id="6.1.1.18" evidence="2"/>
<keyword evidence="3 9" id="KW-0436">Ligase</keyword>
<keyword evidence="7 9" id="KW-0030">Aminoacyl-tRNA synthetase</keyword>
<evidence type="ECO:0000259" key="13">
    <source>
        <dbReference type="Pfam" id="PF04558"/>
    </source>
</evidence>
<dbReference type="FunFam" id="2.40.240.10:FF:000007">
    <property type="entry name" value="Glutamine--tRNA ligase"/>
    <property type="match status" value="1"/>
</dbReference>
<organism evidence="15 16">
    <name type="scientific">Naegleria lovaniensis</name>
    <name type="common">Amoeba</name>
    <dbReference type="NCBI Taxonomy" id="51637"/>
    <lineage>
        <taxon>Eukaryota</taxon>
        <taxon>Discoba</taxon>
        <taxon>Heterolobosea</taxon>
        <taxon>Tetramitia</taxon>
        <taxon>Eutetramitia</taxon>
        <taxon>Vahlkampfiidae</taxon>
        <taxon>Naegleria</taxon>
    </lineage>
</organism>
<dbReference type="InterPro" id="IPR014729">
    <property type="entry name" value="Rossmann-like_a/b/a_fold"/>
</dbReference>
<keyword evidence="6 9" id="KW-0648">Protein biosynthesis</keyword>
<evidence type="ECO:0000256" key="10">
    <source>
        <dbReference type="SAM" id="MobiDB-lite"/>
    </source>
</evidence>
<feature type="domain" description="Glutamyl/glutaminyl-tRNA synthetase class Ib anti-codon binding" evidence="12">
    <location>
        <begin position="548"/>
        <end position="649"/>
    </location>
</feature>
<evidence type="ECO:0000313" key="15">
    <source>
        <dbReference type="EMBL" id="KAG2388073.1"/>
    </source>
</evidence>
<dbReference type="InterPro" id="IPR007639">
    <property type="entry name" value="Gln-tRNA-synth_Ib_RNA-bd_N"/>
</dbReference>
<dbReference type="GO" id="GO:0004819">
    <property type="term" value="F:glutamine-tRNA ligase activity"/>
    <property type="evidence" value="ECO:0007669"/>
    <property type="project" value="UniProtKB-EC"/>
</dbReference>
<dbReference type="InterPro" id="IPR011035">
    <property type="entry name" value="Ribosomal_bL25/Gln-tRNA_synth"/>
</dbReference>
<dbReference type="SUPFAM" id="SSF52374">
    <property type="entry name" value="Nucleotidylyl transferase"/>
    <property type="match status" value="1"/>
</dbReference>
<evidence type="ECO:0000256" key="8">
    <source>
        <dbReference type="ARBA" id="ARBA00048270"/>
    </source>
</evidence>
<sequence>MTDNREHILKAVGLNEKDIFNLTKNEGLTTKFLQTIKDLQIPIDSHSDAFNYSCGPLILKLIQSVPDTYSHRLLMAEYIAKGKIKSGVQVEEAIKYAKKGDQSFNVNEFEQECGVGIDVNEEMVSKYVSEYIEKNKSSILKAGPNVGKQVGALRNEYKLLKFADGNIVKQVAEKQLQSFFEQNKSSVPVEEPKQTDKKETVATTTPPQPQKKVYNFDARFLETAVNPPELLEKHKQATGGKVMTRFPPEPNGFLHIGHAKAMNLSFGYAMSEGGCTYLRYDDTNPEKEEKIYFDSIKEMMEWLGFKPFKITYTSDYMDQMYDFAIQLIKEGKAYVDFSSKKEIHDQRENKIESKYRNTTPEENLKRFEEMKKGMYDEGQAVLRVKIDMKSDNYNMRDFVAYRIKYTAHPHQGDKWCIYPTYDFSHCIVDSLENITHSLCTLEFENRRDSYYWLLAALNLYRPHVYEFSRLNITTALLSKRKVLALVTNKTIRSWDDPRVLTLAGLRRRGYTPEAIKSFCDDIGVTRVENLIPIERLEQSLRMDLDERANRVFAVLEPLKVVLTNYDANKVEYVEAKNHPKYPERGSRQLPFSRVLYIEKSDFREVDSEDYYGLAPNKTVGLRFAPCHIHCDKVIKDESGNIVELHCTADFEKKVKPKTFIHWLAQTAPGVDPISAEVRLYEKLFTVDDLDEVGNKWMDYINPKSEIVIQNVFVDPVFKNPKNCQIYEKYQFERVGYFVVDQDTTDDKLVFNRSVTLKVDPKFLKSLK</sequence>
<dbReference type="Pfam" id="PF00749">
    <property type="entry name" value="tRNA-synt_1c"/>
    <property type="match status" value="1"/>
</dbReference>
<evidence type="ECO:0000256" key="5">
    <source>
        <dbReference type="ARBA" id="ARBA00022840"/>
    </source>
</evidence>
<evidence type="ECO:0000256" key="3">
    <source>
        <dbReference type="ARBA" id="ARBA00022598"/>
    </source>
</evidence>
<name>A0AA88KMZ2_NAELO</name>
<reference evidence="15 16" key="1">
    <citation type="journal article" date="2018" name="BMC Genomics">
        <title>The genome of Naegleria lovaniensis, the basis for a comparative approach to unravel pathogenicity factors of the human pathogenic amoeba N. fowleri.</title>
        <authorList>
            <person name="Liechti N."/>
            <person name="Schurch N."/>
            <person name="Bruggmann R."/>
            <person name="Wittwer M."/>
        </authorList>
    </citation>
    <scope>NUCLEOTIDE SEQUENCE [LARGE SCALE GENOMIC DNA]</scope>
    <source>
        <strain evidence="15 16">ATCC 30569</strain>
    </source>
</reference>
<feature type="domain" description="Glutaminyl-tRNA synthetase class Ib non-specific RNA-binding" evidence="13">
    <location>
        <begin position="8"/>
        <end position="165"/>
    </location>
</feature>
<evidence type="ECO:0000256" key="9">
    <source>
        <dbReference type="RuleBase" id="RU363037"/>
    </source>
</evidence>
<gene>
    <name evidence="15" type="ORF">C9374_000923</name>
</gene>